<evidence type="ECO:0000313" key="5">
    <source>
        <dbReference type="Proteomes" id="UP000800235"/>
    </source>
</evidence>
<protein>
    <submittedName>
        <fullName evidence="4">Uncharacterized protein</fullName>
    </submittedName>
</protein>
<keyword evidence="2" id="KW-0812">Transmembrane</keyword>
<evidence type="ECO:0000256" key="3">
    <source>
        <dbReference type="SAM" id="SignalP"/>
    </source>
</evidence>
<dbReference type="EMBL" id="MU007022">
    <property type="protein sequence ID" value="KAF2433134.1"/>
    <property type="molecule type" value="Genomic_DNA"/>
</dbReference>
<feature type="signal peptide" evidence="3">
    <location>
        <begin position="1"/>
        <end position="18"/>
    </location>
</feature>
<feature type="transmembrane region" description="Helical" evidence="2">
    <location>
        <begin position="178"/>
        <end position="201"/>
    </location>
</feature>
<reference evidence="4" key="1">
    <citation type="journal article" date="2020" name="Stud. Mycol.">
        <title>101 Dothideomycetes genomes: a test case for predicting lifestyles and emergence of pathogens.</title>
        <authorList>
            <person name="Haridas S."/>
            <person name="Albert R."/>
            <person name="Binder M."/>
            <person name="Bloem J."/>
            <person name="Labutti K."/>
            <person name="Salamov A."/>
            <person name="Andreopoulos B."/>
            <person name="Baker S."/>
            <person name="Barry K."/>
            <person name="Bills G."/>
            <person name="Bluhm B."/>
            <person name="Cannon C."/>
            <person name="Castanera R."/>
            <person name="Culley D."/>
            <person name="Daum C."/>
            <person name="Ezra D."/>
            <person name="Gonzalez J."/>
            <person name="Henrissat B."/>
            <person name="Kuo A."/>
            <person name="Liang C."/>
            <person name="Lipzen A."/>
            <person name="Lutzoni F."/>
            <person name="Magnuson J."/>
            <person name="Mondo S."/>
            <person name="Nolan M."/>
            <person name="Ohm R."/>
            <person name="Pangilinan J."/>
            <person name="Park H.-J."/>
            <person name="Ramirez L."/>
            <person name="Alfaro M."/>
            <person name="Sun H."/>
            <person name="Tritt A."/>
            <person name="Yoshinaga Y."/>
            <person name="Zwiers L.-H."/>
            <person name="Turgeon B."/>
            <person name="Goodwin S."/>
            <person name="Spatafora J."/>
            <person name="Crous P."/>
            <person name="Grigoriev I."/>
        </authorList>
    </citation>
    <scope>NUCLEOTIDE SEQUENCE</scope>
    <source>
        <strain evidence="4">CBS 130266</strain>
    </source>
</reference>
<keyword evidence="2" id="KW-1133">Transmembrane helix</keyword>
<accession>A0A9P4NVM4</accession>
<evidence type="ECO:0000256" key="1">
    <source>
        <dbReference type="SAM" id="MobiDB-lite"/>
    </source>
</evidence>
<keyword evidence="2" id="KW-0472">Membrane</keyword>
<name>A0A9P4NVM4_9PEZI</name>
<evidence type="ECO:0000313" key="4">
    <source>
        <dbReference type="EMBL" id="KAF2433134.1"/>
    </source>
</evidence>
<proteinExistence type="predicted"/>
<dbReference type="AlphaFoldDB" id="A0A9P4NVM4"/>
<organism evidence="4 5">
    <name type="scientific">Tothia fuscella</name>
    <dbReference type="NCBI Taxonomy" id="1048955"/>
    <lineage>
        <taxon>Eukaryota</taxon>
        <taxon>Fungi</taxon>
        <taxon>Dikarya</taxon>
        <taxon>Ascomycota</taxon>
        <taxon>Pezizomycotina</taxon>
        <taxon>Dothideomycetes</taxon>
        <taxon>Pleosporomycetidae</taxon>
        <taxon>Venturiales</taxon>
        <taxon>Cylindrosympodiaceae</taxon>
        <taxon>Tothia</taxon>
    </lineage>
</organism>
<keyword evidence="3" id="KW-0732">Signal</keyword>
<comment type="caution">
    <text evidence="4">The sequence shown here is derived from an EMBL/GenBank/DDBJ whole genome shotgun (WGS) entry which is preliminary data.</text>
</comment>
<sequence>MTRLLPSTLLTLIFTTLSHLPLQATTQATSYTLSSFDSTQRPPTLTPACNTIYTTPIPSCLPSDFSALNPCSAACISSLQQLQTQAQLSCAGQILPQQSMLRYFRDGQGVMELCTTLKGVATTLATSTSTTVPNATVGGGTSTATSSTTTTAGGGVAKQTNGTSAKETSGVLALSKPALLAVVISVFIAFVIFFFIAVMMYRKHYRK</sequence>
<gene>
    <name evidence="4" type="ORF">EJ08DRAFT_658404</name>
</gene>
<dbReference type="OrthoDB" id="5427833at2759"/>
<dbReference type="Proteomes" id="UP000800235">
    <property type="component" value="Unassembled WGS sequence"/>
</dbReference>
<feature type="compositionally biased region" description="Low complexity" evidence="1">
    <location>
        <begin position="142"/>
        <end position="151"/>
    </location>
</feature>
<feature type="chain" id="PRO_5040492642" evidence="3">
    <location>
        <begin position="19"/>
        <end position="207"/>
    </location>
</feature>
<feature type="region of interest" description="Disordered" evidence="1">
    <location>
        <begin position="135"/>
        <end position="162"/>
    </location>
</feature>
<evidence type="ECO:0000256" key="2">
    <source>
        <dbReference type="SAM" id="Phobius"/>
    </source>
</evidence>
<keyword evidence="5" id="KW-1185">Reference proteome</keyword>